<comment type="caution">
    <text evidence="1">The sequence shown here is derived from an EMBL/GenBank/DDBJ whole genome shotgun (WGS) entry which is preliminary data.</text>
</comment>
<gene>
    <name evidence="1" type="ORF">ACFQE0_25960</name>
</gene>
<keyword evidence="2" id="KW-1185">Reference proteome</keyword>
<accession>A0ABW2BQD8</accession>
<organism evidence="1 2">
    <name type="scientific">Methylobacterium komagatae</name>
    <dbReference type="NCBI Taxonomy" id="374425"/>
    <lineage>
        <taxon>Bacteria</taxon>
        <taxon>Pseudomonadati</taxon>
        <taxon>Pseudomonadota</taxon>
        <taxon>Alphaproteobacteria</taxon>
        <taxon>Hyphomicrobiales</taxon>
        <taxon>Methylobacteriaceae</taxon>
        <taxon>Methylobacterium</taxon>
    </lineage>
</organism>
<reference evidence="2" key="1">
    <citation type="journal article" date="2019" name="Int. J. Syst. Evol. Microbiol.">
        <title>The Global Catalogue of Microorganisms (GCM) 10K type strain sequencing project: providing services to taxonomists for standard genome sequencing and annotation.</title>
        <authorList>
            <consortium name="The Broad Institute Genomics Platform"/>
            <consortium name="The Broad Institute Genome Sequencing Center for Infectious Disease"/>
            <person name="Wu L."/>
            <person name="Ma J."/>
        </authorList>
    </citation>
    <scope>NUCLEOTIDE SEQUENCE [LARGE SCALE GENOMIC DNA]</scope>
    <source>
        <strain evidence="2">CCUG 48316</strain>
    </source>
</reference>
<evidence type="ECO:0000313" key="1">
    <source>
        <dbReference type="EMBL" id="MFC6792698.1"/>
    </source>
</evidence>
<sequence>MDRPAEPLYAAGMSASPSPLPDAVARWRSALENLSPHASPCRYLVPAKWAAIREEAIAFCNQHGAEAHRLGWTAAELFAVHPEHGTLRIDYCGALMMPGLNPTAVEVDRIVTDRGSARRNKPGQVWGVPVWEFARKSSKAQ</sequence>
<dbReference type="EMBL" id="JBHSWN010000001">
    <property type="protein sequence ID" value="MFC6792698.1"/>
    <property type="molecule type" value="Genomic_DNA"/>
</dbReference>
<dbReference type="Proteomes" id="UP001596292">
    <property type="component" value="Unassembled WGS sequence"/>
</dbReference>
<name>A0ABW2BQD8_9HYPH</name>
<dbReference type="RefSeq" id="WP_378974879.1">
    <property type="nucleotide sequence ID" value="NZ_JBHSWN010000001.1"/>
</dbReference>
<protein>
    <submittedName>
        <fullName evidence="1">Uncharacterized protein</fullName>
    </submittedName>
</protein>
<proteinExistence type="predicted"/>
<evidence type="ECO:0000313" key="2">
    <source>
        <dbReference type="Proteomes" id="UP001596292"/>
    </source>
</evidence>